<accession>A0A2X5NKU7</accession>
<dbReference type="EMBL" id="LS483499">
    <property type="protein sequence ID" value="SQK74049.1"/>
    <property type="molecule type" value="Genomic_DNA"/>
</dbReference>
<name>A0A2X5NKU7_9GAMM</name>
<dbReference type="Pfam" id="PF07759">
    <property type="entry name" value="DUF1615"/>
    <property type="match status" value="1"/>
</dbReference>
<protein>
    <submittedName>
        <fullName evidence="1">Protein of uncharacterized function (DUF1615)</fullName>
    </submittedName>
</protein>
<dbReference type="Proteomes" id="UP000248758">
    <property type="component" value="Chromosome 1"/>
</dbReference>
<dbReference type="KEGG" id="tpty:NCTC11468_01269"/>
<evidence type="ECO:0000313" key="1">
    <source>
        <dbReference type="EMBL" id="SQK74049.1"/>
    </source>
</evidence>
<proteinExistence type="predicted"/>
<dbReference type="AlphaFoldDB" id="A0A2X5NKU7"/>
<sequence length="395" mass="43532">MSVLAVIPPISALRPLLPGRGSLRRYSALLCIGLLTLAGCSQHQPSVSAEKPAVVKARVQHLLPPAVRDKAGWSEDIYQAFSHQKLSPSAQNLCAVIAVAGQESGFNADTPVNGLPAIAMKEIYRRAAALYIPQFVVDTALKIPSPDGKSYAQRLHSVRNEQQLSAIFDDLIGTVPMGQRLFGNLNPVHTAGPMQVSIAFAEQHAAGYPWPVDKTLRREVFSRRGSVWFGTLHLLGYPVDYPSMIYRFADYNAGWYASRNAAFQAAVMQLTGRRLALDGDLIRYDGDGVGSTEKAVLSLQSRLGISVSSLRHQLTLGEDPEFSQSTVWKQVFRLADKQNGRPLPRARLPGIELESPKITRQLTTAWYAERVNTRYRQCLARVNPSLHSHSDLCHT</sequence>
<organism evidence="1 2">
    <name type="scientific">Tatumella ptyseos</name>
    <dbReference type="NCBI Taxonomy" id="82987"/>
    <lineage>
        <taxon>Bacteria</taxon>
        <taxon>Pseudomonadati</taxon>
        <taxon>Pseudomonadota</taxon>
        <taxon>Gammaproteobacteria</taxon>
        <taxon>Enterobacterales</taxon>
        <taxon>Erwiniaceae</taxon>
        <taxon>Tatumella</taxon>
    </lineage>
</organism>
<reference evidence="1 2" key="1">
    <citation type="submission" date="2018-06" db="EMBL/GenBank/DDBJ databases">
        <authorList>
            <consortium name="Pathogen Informatics"/>
            <person name="Doyle S."/>
        </authorList>
    </citation>
    <scope>NUCLEOTIDE SEQUENCE [LARGE SCALE GENOMIC DNA]</scope>
    <source>
        <strain evidence="1 2">NCTC11468</strain>
    </source>
</reference>
<dbReference type="InterPro" id="IPR011673">
    <property type="entry name" value="DUF1615"/>
</dbReference>
<evidence type="ECO:0000313" key="2">
    <source>
        <dbReference type="Proteomes" id="UP000248758"/>
    </source>
</evidence>
<gene>
    <name evidence="1" type="ORF">NCTC11468_01269</name>
</gene>